<dbReference type="EMBL" id="KI673320">
    <property type="protein sequence ID" value="ETL38302.1"/>
    <property type="molecule type" value="Genomic_DNA"/>
</dbReference>
<dbReference type="GO" id="GO:0005576">
    <property type="term" value="C:extracellular region"/>
    <property type="evidence" value="ECO:0007669"/>
    <property type="project" value="UniProtKB-SubCell"/>
</dbReference>
<protein>
    <recommendedName>
        <fullName evidence="5">Crinkler effector protein N-terminal domain-containing protein</fullName>
    </recommendedName>
</protein>
<dbReference type="GO" id="GO:0043657">
    <property type="term" value="C:host cell"/>
    <property type="evidence" value="ECO:0007669"/>
    <property type="project" value="UniProtKB-SubCell"/>
</dbReference>
<organism evidence="6">
    <name type="scientific">Phytophthora nicotianae</name>
    <name type="common">Potato buckeye rot agent</name>
    <name type="synonym">Phytophthora parasitica</name>
    <dbReference type="NCBI Taxonomy" id="4792"/>
    <lineage>
        <taxon>Eukaryota</taxon>
        <taxon>Sar</taxon>
        <taxon>Stramenopiles</taxon>
        <taxon>Oomycota</taxon>
        <taxon>Peronosporomycetes</taxon>
        <taxon>Peronosporales</taxon>
        <taxon>Peronosporaceae</taxon>
        <taxon>Phytophthora</taxon>
    </lineage>
</organism>
<dbReference type="Proteomes" id="UP000053864">
    <property type="component" value="Unassembled WGS sequence"/>
</dbReference>
<feature type="region of interest" description="Disordered" evidence="4">
    <location>
        <begin position="1"/>
        <end position="27"/>
    </location>
</feature>
<dbReference type="VEuPathDB" id="FungiDB:PPTG_01844"/>
<feature type="domain" description="Crinkler effector protein N-terminal" evidence="5">
    <location>
        <begin position="37"/>
        <end position="123"/>
    </location>
</feature>
<evidence type="ECO:0000259" key="5">
    <source>
        <dbReference type="Pfam" id="PF20147"/>
    </source>
</evidence>
<evidence type="ECO:0000256" key="4">
    <source>
        <dbReference type="SAM" id="MobiDB-lite"/>
    </source>
</evidence>
<dbReference type="Pfam" id="PF20147">
    <property type="entry name" value="Crinkler"/>
    <property type="match status" value="1"/>
</dbReference>
<accession>W2IXP0</accession>
<evidence type="ECO:0000256" key="3">
    <source>
        <dbReference type="ARBA" id="ARBA00022525"/>
    </source>
</evidence>
<evidence type="ECO:0000313" key="6">
    <source>
        <dbReference type="EMBL" id="ETL38302.1"/>
    </source>
</evidence>
<name>W2IXP0_PHYNI</name>
<gene>
    <name evidence="6" type="ORF">L916_10101</name>
</gene>
<comment type="subcellular location">
    <subcellularLocation>
        <location evidence="1">Host cell</location>
    </subcellularLocation>
    <subcellularLocation>
        <location evidence="2">Secreted</location>
    </subcellularLocation>
</comment>
<dbReference type="InterPro" id="IPR045379">
    <property type="entry name" value="Crinkler_N"/>
</dbReference>
<proteinExistence type="predicted"/>
<dbReference type="AlphaFoldDB" id="W2IXP0"/>
<keyword evidence="3" id="KW-0964">Secreted</keyword>
<reference evidence="6" key="1">
    <citation type="submission" date="2013-11" db="EMBL/GenBank/DDBJ databases">
        <title>The Genome Sequence of Phytophthora parasitica CJ05E6.</title>
        <authorList>
            <consortium name="The Broad Institute Genomics Platform"/>
            <person name="Russ C."/>
            <person name="Tyler B."/>
            <person name="Panabieres F."/>
            <person name="Shan W."/>
            <person name="Tripathy S."/>
            <person name="Grunwald N."/>
            <person name="Machado M."/>
            <person name="Johnson C.S."/>
            <person name="Arredondo F."/>
            <person name="Hong C."/>
            <person name="Coffey M."/>
            <person name="Young S.K."/>
            <person name="Zeng Q."/>
            <person name="Gargeya S."/>
            <person name="Fitzgerald M."/>
            <person name="Abouelleil A."/>
            <person name="Alvarado L."/>
            <person name="Chapman S.B."/>
            <person name="Gainer-Dewar J."/>
            <person name="Goldberg J."/>
            <person name="Griggs A."/>
            <person name="Gujja S."/>
            <person name="Hansen M."/>
            <person name="Howarth C."/>
            <person name="Imamovic A."/>
            <person name="Ireland A."/>
            <person name="Larimer J."/>
            <person name="McCowan C."/>
            <person name="Murphy C."/>
            <person name="Pearson M."/>
            <person name="Poon T.W."/>
            <person name="Priest M."/>
            <person name="Roberts A."/>
            <person name="Saif S."/>
            <person name="Shea T."/>
            <person name="Sykes S."/>
            <person name="Wortman J."/>
            <person name="Nusbaum C."/>
            <person name="Birren B."/>
        </authorList>
    </citation>
    <scope>NUCLEOTIDE SEQUENCE [LARGE SCALE GENOMIC DNA]</scope>
    <source>
        <strain evidence="6">CJ05E6</strain>
    </source>
</reference>
<sequence length="130" mass="14697">MDHDRRNALSSNEARAHDHPAQLLGPLPSNPVLQFCESVGYLKDAIKEEKPWTVTGVARKLHLFLAKKDSVWLDATGVTAVELDANGQLQGFEEMRATRWIRNAMHFGERFHPDDGQIHVLVVVPNDYLE</sequence>
<evidence type="ECO:0000256" key="2">
    <source>
        <dbReference type="ARBA" id="ARBA00004613"/>
    </source>
</evidence>
<evidence type="ECO:0000256" key="1">
    <source>
        <dbReference type="ARBA" id="ARBA00004340"/>
    </source>
</evidence>